<dbReference type="PANTHER" id="PTHR13943:SF77">
    <property type="entry name" value="LRAT DOMAIN-CONTAINING PROTEIN"/>
    <property type="match status" value="1"/>
</dbReference>
<protein>
    <recommendedName>
        <fullName evidence="6">LRAT domain-containing protein</fullName>
    </recommendedName>
</protein>
<comment type="similarity">
    <text evidence="1">Belongs to the H-rev107 family.</text>
</comment>
<dbReference type="PROSITE" id="PS51934">
    <property type="entry name" value="LRAT"/>
    <property type="match status" value="1"/>
</dbReference>
<organism evidence="7 8">
    <name type="scientific">Biomphalaria glabrata</name>
    <name type="common">Bloodfluke planorb</name>
    <name type="synonym">Freshwater snail</name>
    <dbReference type="NCBI Taxonomy" id="6526"/>
    <lineage>
        <taxon>Eukaryota</taxon>
        <taxon>Metazoa</taxon>
        <taxon>Spiralia</taxon>
        <taxon>Lophotrochozoa</taxon>
        <taxon>Mollusca</taxon>
        <taxon>Gastropoda</taxon>
        <taxon>Heterobranchia</taxon>
        <taxon>Euthyneura</taxon>
        <taxon>Panpulmonata</taxon>
        <taxon>Hygrophila</taxon>
        <taxon>Lymnaeoidea</taxon>
        <taxon>Planorbidae</taxon>
        <taxon>Biomphalaria</taxon>
    </lineage>
</organism>
<accession>A0A2C9LLF0</accession>
<evidence type="ECO:0000256" key="5">
    <source>
        <dbReference type="SAM" id="Phobius"/>
    </source>
</evidence>
<dbReference type="Pfam" id="PF04970">
    <property type="entry name" value="LRAT"/>
    <property type="match status" value="1"/>
</dbReference>
<dbReference type="InterPro" id="IPR051496">
    <property type="entry name" value="H-rev107_PLA/AT"/>
</dbReference>
<dbReference type="Gene3D" id="3.90.1720.10">
    <property type="entry name" value="endopeptidase domain like (from Nostoc punctiforme)"/>
    <property type="match status" value="1"/>
</dbReference>
<evidence type="ECO:0000256" key="3">
    <source>
        <dbReference type="ARBA" id="ARBA00022801"/>
    </source>
</evidence>
<dbReference type="InterPro" id="IPR007053">
    <property type="entry name" value="LRAT_dom"/>
</dbReference>
<dbReference type="KEGG" id="bgt:106068976"/>
<evidence type="ECO:0000256" key="4">
    <source>
        <dbReference type="ARBA" id="ARBA00023098"/>
    </source>
</evidence>
<dbReference type="GO" id="GO:0004623">
    <property type="term" value="F:phospholipase A2 activity"/>
    <property type="evidence" value="ECO:0007669"/>
    <property type="project" value="TreeGrafter"/>
</dbReference>
<evidence type="ECO:0000256" key="1">
    <source>
        <dbReference type="ARBA" id="ARBA00007824"/>
    </source>
</evidence>
<feature type="domain" description="LRAT" evidence="6">
    <location>
        <begin position="1"/>
        <end position="111"/>
    </location>
</feature>
<dbReference type="PANTHER" id="PTHR13943">
    <property type="entry name" value="HRAS-LIKE SUPPRESSOR - RELATED"/>
    <property type="match status" value="1"/>
</dbReference>
<dbReference type="AlphaFoldDB" id="A0A2C9LLF0"/>
<sequence>MFLILSLGDNKVVHLTGIGGRIHSNAGHVFSISGQTYDKAVVAEELIGDVVGESKAYINNERDETWKAFDPDVIVKRAKDLVGKKLEYNILYANCENFVNYCRYGKYENDQASNAVQKVVAGSAVAGVAAATVLVFALILER</sequence>
<keyword evidence="4" id="KW-0443">Lipid metabolism</keyword>
<dbReference type="GO" id="GO:0005737">
    <property type="term" value="C:cytoplasm"/>
    <property type="evidence" value="ECO:0007669"/>
    <property type="project" value="TreeGrafter"/>
</dbReference>
<evidence type="ECO:0000313" key="8">
    <source>
        <dbReference type="Proteomes" id="UP000076420"/>
    </source>
</evidence>
<feature type="transmembrane region" description="Helical" evidence="5">
    <location>
        <begin position="119"/>
        <end position="140"/>
    </location>
</feature>
<keyword evidence="5" id="KW-1133">Transmembrane helix</keyword>
<dbReference type="GO" id="GO:0016410">
    <property type="term" value="F:N-acyltransferase activity"/>
    <property type="evidence" value="ECO:0007669"/>
    <property type="project" value="TreeGrafter"/>
</dbReference>
<proteinExistence type="inferred from homology"/>
<reference evidence="7" key="1">
    <citation type="submission" date="2020-05" db="UniProtKB">
        <authorList>
            <consortium name="EnsemblMetazoa"/>
        </authorList>
    </citation>
    <scope>IDENTIFICATION</scope>
    <source>
        <strain evidence="7">BB02</strain>
    </source>
</reference>
<evidence type="ECO:0000259" key="6">
    <source>
        <dbReference type="PROSITE" id="PS51934"/>
    </source>
</evidence>
<evidence type="ECO:0000256" key="2">
    <source>
        <dbReference type="ARBA" id="ARBA00022679"/>
    </source>
</evidence>
<dbReference type="EnsemblMetazoa" id="BGLB032292-RA">
    <property type="protein sequence ID" value="BGLB032292-PA"/>
    <property type="gene ID" value="BGLB032292"/>
</dbReference>
<dbReference type="Proteomes" id="UP000076420">
    <property type="component" value="Unassembled WGS sequence"/>
</dbReference>
<keyword evidence="2" id="KW-0808">Transferase</keyword>
<keyword evidence="3" id="KW-0378">Hydrolase</keyword>
<keyword evidence="5" id="KW-0812">Transmembrane</keyword>
<keyword evidence="5" id="KW-0472">Membrane</keyword>
<name>A0A2C9LLF0_BIOGL</name>
<evidence type="ECO:0000313" key="7">
    <source>
        <dbReference type="EnsemblMetazoa" id="BGLB032292-PA"/>
    </source>
</evidence>
<dbReference type="STRING" id="6526.A0A2C9LLF0"/>
<dbReference type="GO" id="GO:0008970">
    <property type="term" value="F:phospholipase A1 activity"/>
    <property type="evidence" value="ECO:0007669"/>
    <property type="project" value="TreeGrafter"/>
</dbReference>
<dbReference type="VEuPathDB" id="VectorBase:BGLAX_042573"/>
<gene>
    <name evidence="7" type="primary">106068976</name>
</gene>
<dbReference type="GO" id="GO:0070292">
    <property type="term" value="P:N-acylphosphatidylethanolamine metabolic process"/>
    <property type="evidence" value="ECO:0007669"/>
    <property type="project" value="TreeGrafter"/>
</dbReference>
<dbReference type="VEuPathDB" id="VectorBase:BGLB032292"/>